<dbReference type="EMBL" id="DXFQ01000016">
    <property type="protein sequence ID" value="HIX19209.1"/>
    <property type="molecule type" value="Genomic_DNA"/>
</dbReference>
<dbReference type="GO" id="GO:0004802">
    <property type="term" value="F:transketolase activity"/>
    <property type="evidence" value="ECO:0007669"/>
    <property type="project" value="UniProtKB-UniRule"/>
</dbReference>
<dbReference type="AlphaFoldDB" id="A0A9D1VA43"/>
<evidence type="ECO:0000313" key="21">
    <source>
        <dbReference type="EMBL" id="HIX19209.1"/>
    </source>
</evidence>
<evidence type="ECO:0000256" key="11">
    <source>
        <dbReference type="ARBA" id="ARBA00023052"/>
    </source>
</evidence>
<keyword evidence="7 19" id="KW-0808">Transferase</keyword>
<evidence type="ECO:0000256" key="1">
    <source>
        <dbReference type="ARBA" id="ARBA00001913"/>
    </source>
</evidence>
<gene>
    <name evidence="21" type="primary">tkt</name>
    <name evidence="21" type="ORF">H9862_01235</name>
</gene>
<evidence type="ECO:0000256" key="5">
    <source>
        <dbReference type="ARBA" id="ARBA00011738"/>
    </source>
</evidence>
<evidence type="ECO:0000256" key="2">
    <source>
        <dbReference type="ARBA" id="ARBA00001936"/>
    </source>
</evidence>
<feature type="binding site" evidence="17">
    <location>
        <position position="157"/>
    </location>
    <ligand>
        <name>Mg(2+)</name>
        <dbReference type="ChEBI" id="CHEBI:18420"/>
    </ligand>
</feature>
<reference evidence="21" key="1">
    <citation type="journal article" date="2021" name="PeerJ">
        <title>Extensive microbial diversity within the chicken gut microbiome revealed by metagenomics and culture.</title>
        <authorList>
            <person name="Gilroy R."/>
            <person name="Ravi A."/>
            <person name="Getino M."/>
            <person name="Pursley I."/>
            <person name="Horton D.L."/>
            <person name="Alikhan N.F."/>
            <person name="Baker D."/>
            <person name="Gharbi K."/>
            <person name="Hall N."/>
            <person name="Watson M."/>
            <person name="Adriaenssens E.M."/>
            <person name="Foster-Nyarko E."/>
            <person name="Jarju S."/>
            <person name="Secka A."/>
            <person name="Antonio M."/>
            <person name="Oren A."/>
            <person name="Chaudhuri R.R."/>
            <person name="La Ragione R."/>
            <person name="Hildebrand F."/>
            <person name="Pallen M.J."/>
        </authorList>
    </citation>
    <scope>NUCLEOTIDE SEQUENCE</scope>
    <source>
        <strain evidence="21">14975</strain>
    </source>
</reference>
<evidence type="ECO:0000313" key="22">
    <source>
        <dbReference type="Proteomes" id="UP000823964"/>
    </source>
</evidence>
<dbReference type="Gene3D" id="3.40.50.970">
    <property type="match status" value="2"/>
</dbReference>
<comment type="similarity">
    <text evidence="4 19">Belongs to the transketolase family.</text>
</comment>
<dbReference type="InterPro" id="IPR005478">
    <property type="entry name" value="Transketolase_bac-like"/>
</dbReference>
<evidence type="ECO:0000256" key="9">
    <source>
        <dbReference type="ARBA" id="ARBA00022837"/>
    </source>
</evidence>
<comment type="function">
    <text evidence="19">Catalyzes the transfer of a two-carbon ketol group from a ketose donor to an aldose acceptor, via a covalent intermediate with the cofactor thiamine pyrophosphate.</text>
</comment>
<accession>A0A9D1VA43</accession>
<feature type="binding site" evidence="15">
    <location>
        <position position="387"/>
    </location>
    <ligand>
        <name>substrate</name>
    </ligand>
</feature>
<feature type="binding site" evidence="15">
    <location>
        <position position="523"/>
    </location>
    <ligand>
        <name>substrate</name>
    </ligand>
</feature>
<evidence type="ECO:0000256" key="13">
    <source>
        <dbReference type="NCBIfam" id="TIGR00232"/>
    </source>
</evidence>
<evidence type="ECO:0000256" key="19">
    <source>
        <dbReference type="RuleBase" id="RU004996"/>
    </source>
</evidence>
<evidence type="ECO:0000256" key="10">
    <source>
        <dbReference type="ARBA" id="ARBA00022842"/>
    </source>
</evidence>
<dbReference type="InterPro" id="IPR029061">
    <property type="entry name" value="THDP-binding"/>
</dbReference>
<evidence type="ECO:0000256" key="6">
    <source>
        <dbReference type="ARBA" id="ARBA00013152"/>
    </source>
</evidence>
<dbReference type="InterPro" id="IPR033247">
    <property type="entry name" value="Transketolase_fam"/>
</dbReference>
<dbReference type="PANTHER" id="PTHR43522">
    <property type="entry name" value="TRANSKETOLASE"/>
    <property type="match status" value="1"/>
</dbReference>
<dbReference type="Pfam" id="PF02779">
    <property type="entry name" value="Transket_pyr"/>
    <property type="match status" value="1"/>
</dbReference>
<feature type="binding site" evidence="16">
    <location>
        <position position="158"/>
    </location>
    <ligand>
        <name>thiamine diphosphate</name>
        <dbReference type="ChEBI" id="CHEBI:58937"/>
    </ligand>
</feature>
<feature type="binding site" evidence="15">
    <location>
        <position position="476"/>
    </location>
    <ligand>
        <name>substrate</name>
    </ligand>
</feature>
<proteinExistence type="inferred from homology"/>
<feature type="binding site" evidence="15">
    <location>
        <position position="472"/>
    </location>
    <ligand>
        <name>substrate</name>
    </ligand>
</feature>
<feature type="binding site" evidence="15">
    <location>
        <position position="263"/>
    </location>
    <ligand>
        <name>substrate</name>
    </ligand>
</feature>
<dbReference type="Pfam" id="PF22613">
    <property type="entry name" value="Transketolase_C_1"/>
    <property type="match status" value="1"/>
</dbReference>
<dbReference type="SUPFAM" id="SSF52922">
    <property type="entry name" value="TK C-terminal domain-like"/>
    <property type="match status" value="1"/>
</dbReference>
<dbReference type="GO" id="GO:0006098">
    <property type="term" value="P:pentose-phosphate shunt"/>
    <property type="evidence" value="ECO:0007669"/>
    <property type="project" value="TreeGrafter"/>
</dbReference>
<dbReference type="SMART" id="SM00861">
    <property type="entry name" value="Transket_pyr"/>
    <property type="match status" value="1"/>
</dbReference>
<evidence type="ECO:0000256" key="16">
    <source>
        <dbReference type="PIRSR" id="PIRSR605478-3"/>
    </source>
</evidence>
<feature type="binding site" evidence="16">
    <location>
        <position position="187"/>
    </location>
    <ligand>
        <name>thiamine diphosphate</name>
        <dbReference type="ChEBI" id="CHEBI:58937"/>
    </ligand>
</feature>
<protein>
    <recommendedName>
        <fullName evidence="6 13">Transketolase</fullName>
        <ecNumber evidence="6 13">2.2.1.1</ecNumber>
    </recommendedName>
</protein>
<dbReference type="InterPro" id="IPR005474">
    <property type="entry name" value="Transketolase_N"/>
</dbReference>
<keyword evidence="10 17" id="KW-0460">Magnesium</keyword>
<dbReference type="Proteomes" id="UP000823964">
    <property type="component" value="Unassembled WGS sequence"/>
</dbReference>
<dbReference type="CDD" id="cd02012">
    <property type="entry name" value="TPP_TK"/>
    <property type="match status" value="1"/>
</dbReference>
<evidence type="ECO:0000256" key="15">
    <source>
        <dbReference type="PIRSR" id="PIRSR605478-2"/>
    </source>
</evidence>
<comment type="caution">
    <text evidence="21">The sequence shown here is derived from an EMBL/GenBank/DDBJ whole genome shotgun (WGS) entry which is preliminary data.</text>
</comment>
<feature type="binding site" evidence="15">
    <location>
        <position position="360"/>
    </location>
    <ligand>
        <name>substrate</name>
    </ligand>
</feature>
<feature type="binding site" evidence="16">
    <location>
        <begin position="116"/>
        <end position="118"/>
    </location>
    <ligand>
        <name>thiamine diphosphate</name>
        <dbReference type="ChEBI" id="CHEBI:58937"/>
    </ligand>
</feature>
<feature type="site" description="Important for catalytic activity" evidence="18">
    <location>
        <position position="28"/>
    </location>
</feature>
<organism evidence="21 22">
    <name type="scientific">Candidatus Akkermansia intestinigallinarum</name>
    <dbReference type="NCBI Taxonomy" id="2838431"/>
    <lineage>
        <taxon>Bacteria</taxon>
        <taxon>Pseudomonadati</taxon>
        <taxon>Verrucomicrobiota</taxon>
        <taxon>Verrucomicrobiia</taxon>
        <taxon>Verrucomicrobiales</taxon>
        <taxon>Akkermansiaceae</taxon>
        <taxon>Akkermansia</taxon>
    </lineage>
</organism>
<evidence type="ECO:0000256" key="17">
    <source>
        <dbReference type="PIRSR" id="PIRSR605478-4"/>
    </source>
</evidence>
<dbReference type="FunFam" id="3.40.50.970:FF:000004">
    <property type="entry name" value="Transketolase"/>
    <property type="match status" value="1"/>
</dbReference>
<evidence type="ECO:0000256" key="8">
    <source>
        <dbReference type="ARBA" id="ARBA00022723"/>
    </source>
</evidence>
<evidence type="ECO:0000256" key="3">
    <source>
        <dbReference type="ARBA" id="ARBA00001941"/>
    </source>
</evidence>
<keyword evidence="11 16" id="KW-0786">Thiamine pyrophosphate</keyword>
<dbReference type="InterPro" id="IPR005475">
    <property type="entry name" value="Transketolase-like_Pyr-bd"/>
</dbReference>
<dbReference type="FunFam" id="3.40.50.920:FF:000003">
    <property type="entry name" value="Transketolase"/>
    <property type="match status" value="1"/>
</dbReference>
<reference evidence="21" key="2">
    <citation type="submission" date="2021-04" db="EMBL/GenBank/DDBJ databases">
        <authorList>
            <person name="Gilroy R."/>
        </authorList>
    </citation>
    <scope>NUCLEOTIDE SEQUENCE</scope>
    <source>
        <strain evidence="21">14975</strain>
    </source>
</reference>
<comment type="cofactor">
    <cofactor evidence="16">
        <name>thiamine diphosphate</name>
        <dbReference type="ChEBI" id="CHEBI:58937"/>
    </cofactor>
    <text evidence="16">Binds 1 thiamine pyrophosphate per subunit. During the reaction, the substrate forms a covalent intermediate with the cofactor.</text>
</comment>
<dbReference type="PROSITE" id="PS00802">
    <property type="entry name" value="TRANSKETOLASE_2"/>
    <property type="match status" value="1"/>
</dbReference>
<comment type="subunit">
    <text evidence="5 19">Homodimer.</text>
</comment>
<keyword evidence="9 19" id="KW-0106">Calcium</keyword>
<dbReference type="InterPro" id="IPR055152">
    <property type="entry name" value="Transketolase-like_C_2"/>
</dbReference>
<evidence type="ECO:0000256" key="4">
    <source>
        <dbReference type="ARBA" id="ARBA00007131"/>
    </source>
</evidence>
<comment type="cofactor">
    <cofactor evidence="1">
        <name>Ca(2+)</name>
        <dbReference type="ChEBI" id="CHEBI:29108"/>
    </cofactor>
</comment>
<dbReference type="CDD" id="cd07033">
    <property type="entry name" value="TPP_PYR_DXS_TK_like"/>
    <property type="match status" value="1"/>
</dbReference>
<comment type="cofactor">
    <cofactor evidence="3">
        <name>Co(2+)</name>
        <dbReference type="ChEBI" id="CHEBI:48828"/>
    </cofactor>
</comment>
<evidence type="ECO:0000256" key="7">
    <source>
        <dbReference type="ARBA" id="ARBA00022679"/>
    </source>
</evidence>
<feature type="site" description="Important for catalytic activity" evidence="18">
    <location>
        <position position="263"/>
    </location>
</feature>
<evidence type="ECO:0000256" key="14">
    <source>
        <dbReference type="PIRSR" id="PIRSR605478-1"/>
    </source>
</evidence>
<dbReference type="GO" id="GO:0046872">
    <property type="term" value="F:metal ion binding"/>
    <property type="evidence" value="ECO:0007669"/>
    <property type="project" value="UniProtKB-KW"/>
</dbReference>
<feature type="binding site" evidence="15">
    <location>
        <position position="28"/>
    </location>
    <ligand>
        <name>substrate</name>
    </ligand>
</feature>
<dbReference type="NCBIfam" id="TIGR00232">
    <property type="entry name" value="tktlase_bact"/>
    <property type="match status" value="1"/>
</dbReference>
<dbReference type="FunFam" id="3.40.50.970:FF:000045">
    <property type="entry name" value="Transketolase"/>
    <property type="match status" value="1"/>
</dbReference>
<feature type="binding site" evidence="16">
    <location>
        <position position="263"/>
    </location>
    <ligand>
        <name>thiamine diphosphate</name>
        <dbReference type="ChEBI" id="CHEBI:58937"/>
    </ligand>
</feature>
<dbReference type="PROSITE" id="PS00801">
    <property type="entry name" value="TRANSKETOLASE_1"/>
    <property type="match status" value="1"/>
</dbReference>
<evidence type="ECO:0000256" key="12">
    <source>
        <dbReference type="ARBA" id="ARBA00049473"/>
    </source>
</evidence>
<comment type="catalytic activity">
    <reaction evidence="12 19">
        <text>D-sedoheptulose 7-phosphate + D-glyceraldehyde 3-phosphate = aldehydo-D-ribose 5-phosphate + D-xylulose 5-phosphate</text>
        <dbReference type="Rhea" id="RHEA:10508"/>
        <dbReference type="ChEBI" id="CHEBI:57483"/>
        <dbReference type="ChEBI" id="CHEBI:57737"/>
        <dbReference type="ChEBI" id="CHEBI:58273"/>
        <dbReference type="ChEBI" id="CHEBI:59776"/>
        <dbReference type="EC" id="2.2.1.1"/>
    </reaction>
</comment>
<evidence type="ECO:0000256" key="18">
    <source>
        <dbReference type="PIRSR" id="PIRSR605478-5"/>
    </source>
</evidence>
<feature type="binding site" evidence="17">
    <location>
        <position position="187"/>
    </location>
    <ligand>
        <name>Mg(2+)</name>
        <dbReference type="ChEBI" id="CHEBI:18420"/>
    </ligand>
</feature>
<sequence>MNTDILLKAANQARGLAIDAIYDKASGHMGLPLGCAEIGAVLFGELLKVNPSEPRWLNRDRFILSGGHGSMFLYAWLHLSGFDVRMSDIRAFRAKGSRTPGHPEYNCCPGVECTTGPLGQGIANAVGFAVSAKHAAARFNTPEHEIFNQTIYCLAGDGCIQEGISREAAAIAGALKLDNLVLIYDANGITLDAPVEMTQVDDIAACFRAQGWDACTIDGHDLQQVEDALNVSRLERNGRPKLIIARTVIAKGVPGFEGTTKGHGEGGAKLWQEAHEAWGLPTDERYYVSDEVRAYMATLKQQREAAYAEWKADYEAWRAAYPDKAAELDAGIALEAEGLKPEVSGAMIPLFPAGTKAATRVSASKAENAVAEHCPALLSTSADLFSSNKNYLSHGGDFSADDYAGRNFWFGIREHAMAAICNGIAYDGLFRPTAGTFCVFVDYMRAAIRVAALAKLPVTYVLTHDSVAVGEDGPTHQPVETVSGLRVIPNLDVVRPADEEETAGAWMCALERKEGPTALILTRQDVPSLTAAAPELTAETRRQGTLRGAYIAKREATAQPGTIIIATGSEVYLALEAAKQLGDDVRVVSMPSMWRFNQQPAAYRDEVLPASCTRRVAIEAGKTDLWYRYVGPQGAIIGIDGFGFSAPGAQVLSDLGMNVENIVNTVRSLG</sequence>
<evidence type="ECO:0000259" key="20">
    <source>
        <dbReference type="SMART" id="SM00861"/>
    </source>
</evidence>
<dbReference type="InterPro" id="IPR020826">
    <property type="entry name" value="Transketolase_BS"/>
</dbReference>
<dbReference type="SUPFAM" id="SSF52518">
    <property type="entry name" value="Thiamin diphosphate-binding fold (THDP-binding)"/>
    <property type="match status" value="2"/>
</dbReference>
<dbReference type="Gene3D" id="3.40.50.920">
    <property type="match status" value="1"/>
</dbReference>
<feature type="domain" description="Transketolase-like pyrimidine-binding" evidence="20">
    <location>
        <begin position="357"/>
        <end position="528"/>
    </location>
</feature>
<feature type="binding site" evidence="17">
    <location>
        <position position="189"/>
    </location>
    <ligand>
        <name>Mg(2+)</name>
        <dbReference type="ChEBI" id="CHEBI:18420"/>
    </ligand>
</feature>
<comment type="cofactor">
    <cofactor evidence="19">
        <name>Mg(2+)</name>
        <dbReference type="ChEBI" id="CHEBI:18420"/>
    </cofactor>
    <cofactor evidence="19">
        <name>Ca(2+)</name>
        <dbReference type="ChEBI" id="CHEBI:29108"/>
    </cofactor>
    <cofactor evidence="19">
        <name>Mn(2+)</name>
        <dbReference type="ChEBI" id="CHEBI:29035"/>
    </cofactor>
    <cofactor evidence="19">
        <name>Co(2+)</name>
        <dbReference type="ChEBI" id="CHEBI:48828"/>
    </cofactor>
    <text evidence="19">Binds 1 Mg(2+) ion per subunit. Can also utilize other divalent metal cations, such as Ca(2+), Mn(2+) and Co(2+).</text>
</comment>
<feature type="binding site" evidence="16">
    <location>
        <position position="440"/>
    </location>
    <ligand>
        <name>thiamine diphosphate</name>
        <dbReference type="ChEBI" id="CHEBI:58937"/>
    </ligand>
</feature>
<dbReference type="InterPro" id="IPR009014">
    <property type="entry name" value="Transketo_C/PFOR_II"/>
</dbReference>
<dbReference type="Pfam" id="PF00456">
    <property type="entry name" value="Transketolase_N"/>
    <property type="match status" value="1"/>
</dbReference>
<dbReference type="GO" id="GO:0005829">
    <property type="term" value="C:cytosol"/>
    <property type="evidence" value="ECO:0007669"/>
    <property type="project" value="TreeGrafter"/>
</dbReference>
<keyword evidence="8 17" id="KW-0479">Metal-binding</keyword>
<dbReference type="PANTHER" id="PTHR43522:SF10">
    <property type="entry name" value="TRANSKETOLASE"/>
    <property type="match status" value="1"/>
</dbReference>
<feature type="binding site" evidence="15">
    <location>
        <position position="464"/>
    </location>
    <ligand>
        <name>substrate</name>
    </ligand>
</feature>
<dbReference type="EC" id="2.2.1.1" evidence="6 13"/>
<dbReference type="InterPro" id="IPR049557">
    <property type="entry name" value="Transketolase_CS"/>
</dbReference>
<comment type="cofactor">
    <cofactor evidence="17">
        <name>Mg(2+)</name>
        <dbReference type="ChEBI" id="CHEBI:18420"/>
    </cofactor>
    <text evidence="17">Binds 1 Mg(2+) ion per subunit. Can also utilize other divalent metal cations, such as Ca(2+), Mn(2+) and Co(2+).</text>
</comment>
<comment type="cofactor">
    <cofactor evidence="2">
        <name>Mn(2+)</name>
        <dbReference type="ChEBI" id="CHEBI:29035"/>
    </cofactor>
</comment>
<feature type="active site" description="Proton donor" evidence="14">
    <location>
        <position position="414"/>
    </location>
</feature>
<feature type="binding site" evidence="16">
    <location>
        <position position="68"/>
    </location>
    <ligand>
        <name>thiamine diphosphate</name>
        <dbReference type="ChEBI" id="CHEBI:58937"/>
    </ligand>
</feature>
<name>A0A9D1VA43_9BACT</name>